<dbReference type="Gene3D" id="1.20.5.1930">
    <property type="match status" value="1"/>
</dbReference>
<keyword evidence="15" id="KW-0479">Metal-binding</keyword>
<evidence type="ECO:0000256" key="8">
    <source>
        <dbReference type="ARBA" id="ARBA00022553"/>
    </source>
</evidence>
<dbReference type="PIRSF" id="PIRSF037434">
    <property type="entry name" value="STHK_ChrS"/>
    <property type="match status" value="1"/>
</dbReference>
<dbReference type="Pfam" id="PF07730">
    <property type="entry name" value="HisKA_3"/>
    <property type="match status" value="1"/>
</dbReference>
<evidence type="ECO:0000313" key="22">
    <source>
        <dbReference type="EMBL" id="GGK96895.1"/>
    </source>
</evidence>
<keyword evidence="11 22" id="KW-0418">Kinase</keyword>
<dbReference type="EMBL" id="BMOI01000004">
    <property type="protein sequence ID" value="GGK96895.1"/>
    <property type="molecule type" value="Genomic_DNA"/>
</dbReference>
<feature type="domain" description="Signal transduction histidine kinase subgroup 3 dimerisation and phosphoacceptor" evidence="21">
    <location>
        <begin position="206"/>
        <end position="267"/>
    </location>
</feature>
<evidence type="ECO:0000256" key="18">
    <source>
        <dbReference type="SAM" id="Coils"/>
    </source>
</evidence>
<evidence type="ECO:0000256" key="6">
    <source>
        <dbReference type="ARBA" id="ARBA00022485"/>
    </source>
</evidence>
<keyword evidence="12" id="KW-0067">ATP-binding</keyword>
<keyword evidence="6" id="KW-0004">4Fe-4S</keyword>
<dbReference type="CDD" id="cd16917">
    <property type="entry name" value="HATPase_UhpB-NarQ-NarX-like"/>
    <property type="match status" value="1"/>
</dbReference>
<dbReference type="AlphaFoldDB" id="A0A8H9L1V5"/>
<evidence type="ECO:0000259" key="20">
    <source>
        <dbReference type="Pfam" id="PF02518"/>
    </source>
</evidence>
<keyword evidence="9" id="KW-0808">Transferase</keyword>
<evidence type="ECO:0000256" key="4">
    <source>
        <dbReference type="ARBA" id="ARBA00012438"/>
    </source>
</evidence>
<accession>A0A8H9L1V5</accession>
<comment type="catalytic activity">
    <reaction evidence="1">
        <text>ATP + protein L-histidine = ADP + protein N-phospho-L-histidine.</text>
        <dbReference type="EC" id="2.7.13.3"/>
    </reaction>
</comment>
<dbReference type="InterPro" id="IPR017205">
    <property type="entry name" value="Sig_transdc_His_kinase_ChrS"/>
</dbReference>
<dbReference type="GO" id="GO:0005737">
    <property type="term" value="C:cytoplasm"/>
    <property type="evidence" value="ECO:0007669"/>
    <property type="project" value="UniProtKB-SubCell"/>
</dbReference>
<evidence type="ECO:0000256" key="14">
    <source>
        <dbReference type="ARBA" id="ARBA00023012"/>
    </source>
</evidence>
<dbReference type="GO" id="GO:0016020">
    <property type="term" value="C:membrane"/>
    <property type="evidence" value="ECO:0007669"/>
    <property type="project" value="InterPro"/>
</dbReference>
<evidence type="ECO:0000256" key="11">
    <source>
        <dbReference type="ARBA" id="ARBA00022777"/>
    </source>
</evidence>
<keyword evidence="15" id="KW-0411">Iron-sulfur</keyword>
<evidence type="ECO:0000256" key="16">
    <source>
        <dbReference type="ARBA" id="ARBA00024827"/>
    </source>
</evidence>
<evidence type="ECO:0000256" key="17">
    <source>
        <dbReference type="ARBA" id="ARBA00030800"/>
    </source>
</evidence>
<evidence type="ECO:0000256" key="1">
    <source>
        <dbReference type="ARBA" id="ARBA00000085"/>
    </source>
</evidence>
<keyword evidence="19" id="KW-1133">Transmembrane helix</keyword>
<keyword evidence="10" id="KW-0547">Nucleotide-binding</keyword>
<dbReference type="InterPro" id="IPR011712">
    <property type="entry name" value="Sig_transdc_His_kin_sub3_dim/P"/>
</dbReference>
<dbReference type="PANTHER" id="PTHR24421">
    <property type="entry name" value="NITRATE/NITRITE SENSOR PROTEIN NARX-RELATED"/>
    <property type="match status" value="1"/>
</dbReference>
<dbReference type="Gene3D" id="3.30.565.10">
    <property type="entry name" value="Histidine kinase-like ATPase, C-terminal domain"/>
    <property type="match status" value="1"/>
</dbReference>
<evidence type="ECO:0000256" key="10">
    <source>
        <dbReference type="ARBA" id="ARBA00022741"/>
    </source>
</evidence>
<evidence type="ECO:0000256" key="12">
    <source>
        <dbReference type="ARBA" id="ARBA00022840"/>
    </source>
</evidence>
<evidence type="ECO:0000256" key="7">
    <source>
        <dbReference type="ARBA" id="ARBA00022490"/>
    </source>
</evidence>
<reference evidence="22" key="2">
    <citation type="submission" date="2020-09" db="EMBL/GenBank/DDBJ databases">
        <authorList>
            <person name="Sun Q."/>
            <person name="Ohkuma M."/>
        </authorList>
    </citation>
    <scope>NUCLEOTIDE SEQUENCE</scope>
    <source>
        <strain evidence="22">JCM 1480</strain>
    </source>
</reference>
<dbReference type="InterPro" id="IPR050482">
    <property type="entry name" value="Sensor_HK_TwoCompSys"/>
</dbReference>
<dbReference type="GO" id="GO:0051539">
    <property type="term" value="F:4 iron, 4 sulfur cluster binding"/>
    <property type="evidence" value="ECO:0007669"/>
    <property type="project" value="UniProtKB-KW"/>
</dbReference>
<evidence type="ECO:0000256" key="5">
    <source>
        <dbReference type="ARBA" id="ARBA00017322"/>
    </source>
</evidence>
<evidence type="ECO:0000259" key="21">
    <source>
        <dbReference type="Pfam" id="PF07730"/>
    </source>
</evidence>
<feature type="transmembrane region" description="Helical" evidence="19">
    <location>
        <begin position="56"/>
        <end position="74"/>
    </location>
</feature>
<name>A0A8H9L1V5_9MICO</name>
<evidence type="ECO:0000256" key="9">
    <source>
        <dbReference type="ARBA" id="ARBA00022679"/>
    </source>
</evidence>
<keyword evidence="19" id="KW-0812">Transmembrane</keyword>
<evidence type="ECO:0000256" key="3">
    <source>
        <dbReference type="ARBA" id="ARBA00004496"/>
    </source>
</evidence>
<comment type="function">
    <text evidence="16">Member of the two-component regulatory system NreB/NreC involved in the control of dissimilatory nitrate/nitrite reduction in response to oxygen. NreB functions as a direct oxygen sensor histidine kinase which is autophosphorylated, in the absence of oxygen, probably at the conserved histidine residue, and transfers its phosphate group probably to a conserved aspartate residue of NreC. NreB/NreC activates the expression of the nitrate (narGHJI) and nitrite (nir) reductase operons, as well as the putative nitrate transporter gene narT.</text>
</comment>
<comment type="subcellular location">
    <subcellularLocation>
        <location evidence="3">Cytoplasm</location>
    </subcellularLocation>
</comment>
<dbReference type="InterPro" id="IPR003594">
    <property type="entry name" value="HATPase_dom"/>
</dbReference>
<keyword evidence="13" id="KW-0408">Iron</keyword>
<dbReference type="GO" id="GO:0046983">
    <property type="term" value="F:protein dimerization activity"/>
    <property type="evidence" value="ECO:0007669"/>
    <property type="project" value="InterPro"/>
</dbReference>
<keyword evidence="8" id="KW-0597">Phosphoprotein</keyword>
<reference evidence="22" key="1">
    <citation type="journal article" date="2014" name="Int. J. Syst. Evol. Microbiol.">
        <title>Complete genome sequence of Corynebacterium casei LMG S-19264T (=DSM 44701T), isolated from a smear-ripened cheese.</title>
        <authorList>
            <consortium name="US DOE Joint Genome Institute (JGI-PGF)"/>
            <person name="Walter F."/>
            <person name="Albersmeier A."/>
            <person name="Kalinowski J."/>
            <person name="Ruckert C."/>
        </authorList>
    </citation>
    <scope>NUCLEOTIDE SEQUENCE</scope>
    <source>
        <strain evidence="22">JCM 1480</strain>
    </source>
</reference>
<feature type="coiled-coil region" evidence="18">
    <location>
        <begin position="173"/>
        <end position="200"/>
    </location>
</feature>
<dbReference type="InterPro" id="IPR036890">
    <property type="entry name" value="HATPase_C_sf"/>
</dbReference>
<dbReference type="GO" id="GO:0000155">
    <property type="term" value="F:phosphorelay sensor kinase activity"/>
    <property type="evidence" value="ECO:0007669"/>
    <property type="project" value="InterPro"/>
</dbReference>
<dbReference type="SUPFAM" id="SSF55874">
    <property type="entry name" value="ATPase domain of HSP90 chaperone/DNA topoisomerase II/histidine kinase"/>
    <property type="match status" value="1"/>
</dbReference>
<evidence type="ECO:0000256" key="19">
    <source>
        <dbReference type="SAM" id="Phobius"/>
    </source>
</evidence>
<keyword evidence="18" id="KW-0175">Coiled coil</keyword>
<feature type="domain" description="Histidine kinase/HSP90-like ATPase" evidence="20">
    <location>
        <begin position="315"/>
        <end position="400"/>
    </location>
</feature>
<comment type="caution">
    <text evidence="22">The sequence shown here is derived from an EMBL/GenBank/DDBJ whole genome shotgun (WGS) entry which is preliminary data.</text>
</comment>
<sequence>MPPVENSPRAAGRWDAGAMDRITTHRNWGLHVAVGATLALVAVLAVLGWSPWPTRWPAFAMLAVLALAYAGFGWRGYEDRRAATAFVPLLVVAALVLPATVPSTAFVQCILFPVAWCQIERVRTSLLVSLAIGVAAGVGLQIASGPSALVSTVLIEGVSIAGACALGLWITRIARLSDERRQLIEELRATQDSLAEAHRRAGVTSERERLARELHDTVAQNLAGIVMLTERARGDLAADRVDRLDERLTILEESARAALEESRTLVAAGSAGIAGDGLGAALHRLGERFARETGVPVSVDAPDCALDRDTQVVLLRTGQEALANVRAHADAASVHVRLQVAAEQVSLRISDDGVGFDSAVPTAGHGLRGLRERLALAGGTCTITSSPGRGTVVAVALPTTPDPATQRSAAPLSGANR</sequence>
<organism evidence="22 23">
    <name type="scientific">Curtobacterium luteum</name>
    <dbReference type="NCBI Taxonomy" id="33881"/>
    <lineage>
        <taxon>Bacteria</taxon>
        <taxon>Bacillati</taxon>
        <taxon>Actinomycetota</taxon>
        <taxon>Actinomycetes</taxon>
        <taxon>Micrococcales</taxon>
        <taxon>Microbacteriaceae</taxon>
        <taxon>Curtobacterium</taxon>
    </lineage>
</organism>
<feature type="transmembrane region" description="Helical" evidence="19">
    <location>
        <begin position="124"/>
        <end position="143"/>
    </location>
</feature>
<evidence type="ECO:0000256" key="13">
    <source>
        <dbReference type="ARBA" id="ARBA00023004"/>
    </source>
</evidence>
<proteinExistence type="predicted"/>
<keyword evidence="19" id="KW-0472">Membrane</keyword>
<dbReference type="PANTHER" id="PTHR24421:SF10">
    <property type="entry name" value="NITRATE_NITRITE SENSOR PROTEIN NARQ"/>
    <property type="match status" value="1"/>
</dbReference>
<dbReference type="EC" id="2.7.13.3" evidence="4"/>
<gene>
    <name evidence="22" type="ORF">GCM10009769_13850</name>
</gene>
<dbReference type="InterPro" id="IPR004358">
    <property type="entry name" value="Sig_transdc_His_kin-like_C"/>
</dbReference>
<dbReference type="Proteomes" id="UP000648535">
    <property type="component" value="Unassembled WGS sequence"/>
</dbReference>
<feature type="transmembrane region" description="Helical" evidence="19">
    <location>
        <begin position="28"/>
        <end position="49"/>
    </location>
</feature>
<dbReference type="Pfam" id="PF02518">
    <property type="entry name" value="HATPase_c"/>
    <property type="match status" value="1"/>
</dbReference>
<feature type="transmembrane region" description="Helical" evidence="19">
    <location>
        <begin position="86"/>
        <end position="112"/>
    </location>
</feature>
<keyword evidence="14" id="KW-0902">Two-component regulatory system</keyword>
<comment type="cofactor">
    <cofactor evidence="2">
        <name>[4Fe-4S] cluster</name>
        <dbReference type="ChEBI" id="CHEBI:49883"/>
    </cofactor>
</comment>
<evidence type="ECO:0000313" key="23">
    <source>
        <dbReference type="Proteomes" id="UP000648535"/>
    </source>
</evidence>
<dbReference type="GO" id="GO:0005524">
    <property type="term" value="F:ATP binding"/>
    <property type="evidence" value="ECO:0007669"/>
    <property type="project" value="UniProtKB-KW"/>
</dbReference>
<keyword evidence="7" id="KW-0963">Cytoplasm</keyword>
<evidence type="ECO:0000256" key="15">
    <source>
        <dbReference type="ARBA" id="ARBA00023014"/>
    </source>
</evidence>
<dbReference type="PRINTS" id="PR00344">
    <property type="entry name" value="BCTRLSENSOR"/>
</dbReference>
<protein>
    <recommendedName>
        <fullName evidence="5">Oxygen sensor histidine kinase NreB</fullName>
        <ecNumber evidence="4">2.7.13.3</ecNumber>
    </recommendedName>
    <alternativeName>
        <fullName evidence="17">Nitrogen regulation protein B</fullName>
    </alternativeName>
</protein>
<feature type="transmembrane region" description="Helical" evidence="19">
    <location>
        <begin position="149"/>
        <end position="171"/>
    </location>
</feature>
<evidence type="ECO:0000256" key="2">
    <source>
        <dbReference type="ARBA" id="ARBA00001966"/>
    </source>
</evidence>